<keyword evidence="3" id="KW-0309">Germination</keyword>
<evidence type="ECO:0000256" key="5">
    <source>
        <dbReference type="ARBA" id="ARBA00023136"/>
    </source>
</evidence>
<dbReference type="InterPro" id="IPR046953">
    <property type="entry name" value="Spore_GerAC-like_C"/>
</dbReference>
<dbReference type="InterPro" id="IPR008844">
    <property type="entry name" value="Spore_GerAC-like"/>
</dbReference>
<reference evidence="11 12" key="1">
    <citation type="submission" date="2016-08" db="EMBL/GenBank/DDBJ databases">
        <title>Novel Firmicute Genomes.</title>
        <authorList>
            <person name="Poppleton D.I."/>
            <person name="Gribaldo S."/>
        </authorList>
    </citation>
    <scope>NUCLEOTIDE SEQUENCE [LARGE SCALE GENOMIC DNA]</scope>
    <source>
        <strain evidence="11 12">RAOx-1</strain>
    </source>
</reference>
<keyword evidence="12" id="KW-1185">Reference proteome</keyword>
<evidence type="ECO:0000256" key="8">
    <source>
        <dbReference type="SAM" id="MobiDB-lite"/>
    </source>
</evidence>
<evidence type="ECO:0000313" key="11">
    <source>
        <dbReference type="EMBL" id="RKD21027.1"/>
    </source>
</evidence>
<dbReference type="GO" id="GO:0009847">
    <property type="term" value="P:spore germination"/>
    <property type="evidence" value="ECO:0007669"/>
    <property type="project" value="InterPro"/>
</dbReference>
<dbReference type="InterPro" id="IPR038501">
    <property type="entry name" value="Spore_GerAC_C_sf"/>
</dbReference>
<feature type="compositionally biased region" description="Acidic residues" evidence="8">
    <location>
        <begin position="40"/>
        <end position="52"/>
    </location>
</feature>
<dbReference type="Proteomes" id="UP000284219">
    <property type="component" value="Unassembled WGS sequence"/>
</dbReference>
<dbReference type="NCBIfam" id="TIGR02887">
    <property type="entry name" value="spore_ger_x_C"/>
    <property type="match status" value="1"/>
</dbReference>
<dbReference type="Pfam" id="PF05504">
    <property type="entry name" value="Spore_GerAC"/>
    <property type="match status" value="1"/>
</dbReference>
<evidence type="ECO:0000259" key="10">
    <source>
        <dbReference type="Pfam" id="PF25198"/>
    </source>
</evidence>
<evidence type="ECO:0000256" key="1">
    <source>
        <dbReference type="ARBA" id="ARBA00004635"/>
    </source>
</evidence>
<comment type="similarity">
    <text evidence="2">Belongs to the GerABKC lipoprotein family.</text>
</comment>
<feature type="domain" description="Spore germination protein N-terminal" evidence="10">
    <location>
        <begin position="23"/>
        <end position="215"/>
    </location>
</feature>
<evidence type="ECO:0000256" key="7">
    <source>
        <dbReference type="ARBA" id="ARBA00023288"/>
    </source>
</evidence>
<dbReference type="AlphaFoldDB" id="A0A419SDK1"/>
<evidence type="ECO:0000256" key="6">
    <source>
        <dbReference type="ARBA" id="ARBA00023139"/>
    </source>
</evidence>
<dbReference type="Pfam" id="PF25198">
    <property type="entry name" value="Spore_GerAC_N"/>
    <property type="match status" value="1"/>
</dbReference>
<keyword evidence="7" id="KW-0449">Lipoprotein</keyword>
<accession>A0A419SDK1</accession>
<name>A0A419SDK1_9BACL</name>
<keyword evidence="4" id="KW-0732">Signal</keyword>
<dbReference type="RefSeq" id="WP_120191094.1">
    <property type="nucleotide sequence ID" value="NZ_MCHY01000013.1"/>
</dbReference>
<protein>
    <submittedName>
        <fullName evidence="11">Uncharacterized protein</fullName>
    </submittedName>
</protein>
<keyword evidence="5" id="KW-0472">Membrane</keyword>
<dbReference type="GO" id="GO:0016020">
    <property type="term" value="C:membrane"/>
    <property type="evidence" value="ECO:0007669"/>
    <property type="project" value="UniProtKB-SubCell"/>
</dbReference>
<gene>
    <name evidence="11" type="ORF">BEP19_15210</name>
</gene>
<evidence type="ECO:0000256" key="3">
    <source>
        <dbReference type="ARBA" id="ARBA00022544"/>
    </source>
</evidence>
<dbReference type="EMBL" id="MCHY01000013">
    <property type="protein sequence ID" value="RKD21027.1"/>
    <property type="molecule type" value="Genomic_DNA"/>
</dbReference>
<evidence type="ECO:0000259" key="9">
    <source>
        <dbReference type="Pfam" id="PF05504"/>
    </source>
</evidence>
<proteinExistence type="inferred from homology"/>
<organism evidence="11 12">
    <name type="scientific">Ammoniphilus oxalaticus</name>
    <dbReference type="NCBI Taxonomy" id="66863"/>
    <lineage>
        <taxon>Bacteria</taxon>
        <taxon>Bacillati</taxon>
        <taxon>Bacillota</taxon>
        <taxon>Bacilli</taxon>
        <taxon>Bacillales</taxon>
        <taxon>Paenibacillaceae</taxon>
        <taxon>Aneurinibacillus group</taxon>
        <taxon>Ammoniphilus</taxon>
    </lineage>
</organism>
<evidence type="ECO:0000256" key="4">
    <source>
        <dbReference type="ARBA" id="ARBA00022729"/>
    </source>
</evidence>
<evidence type="ECO:0000256" key="2">
    <source>
        <dbReference type="ARBA" id="ARBA00007886"/>
    </source>
</evidence>
<dbReference type="PANTHER" id="PTHR35789">
    <property type="entry name" value="SPORE GERMINATION PROTEIN B3"/>
    <property type="match status" value="1"/>
</dbReference>
<dbReference type="InterPro" id="IPR057336">
    <property type="entry name" value="GerAC_N"/>
</dbReference>
<comment type="caution">
    <text evidence="11">The sequence shown here is derived from an EMBL/GenBank/DDBJ whole genome shotgun (WGS) entry which is preliminary data.</text>
</comment>
<dbReference type="OrthoDB" id="2569624at2"/>
<feature type="domain" description="Spore germination GerAC-like C-terminal" evidence="9">
    <location>
        <begin position="226"/>
        <end position="394"/>
    </location>
</feature>
<dbReference type="PROSITE" id="PS51257">
    <property type="entry name" value="PROKAR_LIPOPROTEIN"/>
    <property type="match status" value="1"/>
</dbReference>
<evidence type="ECO:0000313" key="12">
    <source>
        <dbReference type="Proteomes" id="UP000284219"/>
    </source>
</evidence>
<dbReference type="PANTHER" id="PTHR35789:SF1">
    <property type="entry name" value="SPORE GERMINATION PROTEIN B3"/>
    <property type="match status" value="1"/>
</dbReference>
<comment type="subcellular location">
    <subcellularLocation>
        <location evidence="1">Membrane</location>
        <topology evidence="1">Lipid-anchor</topology>
    </subcellularLocation>
</comment>
<dbReference type="Gene3D" id="3.30.300.210">
    <property type="entry name" value="Nutrient germinant receptor protein C, domain 3"/>
    <property type="match status" value="1"/>
</dbReference>
<feature type="region of interest" description="Disordered" evidence="8">
    <location>
        <begin position="38"/>
        <end position="58"/>
    </location>
</feature>
<sequence length="403" mass="46347">MGKVWWKALWMLTVLLAATGCWDRVEIEQRGFVVGAGIELPDETDQEEEDSETPDRPKGKQRYALTYQFVMPGTLGGQGEEGNQSQSFFNFTSTGESLLKITREFATRTGRSPYLEHLKVILVSEELAKRRGDFANAVDFFIRFHESRRNTKIFIVEGSPLKAFEINPRTEKLNVNYIESISKNHLKTARMLEPYAIDQLEEKLLLETSYTIPRIVVRKGDVKDAGAAVFHARGNWMLGWLDEEETQGLNYLRNEVKEDVITGQVRDNLIVYDVTRVDRKIKVDSRDLDHIKFTIELDVEGEIGESLETMNYMQKAAVNQAEESIKNEIIRLCNATLHKLQKEFEVDVVGLGNHLKRYYPKVWAKVRKDWDTGENHFAKSIVEVRVNPIIRNPGVVTESESRY</sequence>
<keyword evidence="6" id="KW-0564">Palmitate</keyword>